<dbReference type="Proteomes" id="UP000015104">
    <property type="component" value="Unassembled WGS sequence"/>
</dbReference>
<keyword evidence="2" id="KW-1185">Reference proteome</keyword>
<dbReference type="EnsemblMetazoa" id="tetur34g00770.1">
    <property type="protein sequence ID" value="tetur34g00770.1"/>
    <property type="gene ID" value="tetur34g00770"/>
</dbReference>
<evidence type="ECO:0000313" key="2">
    <source>
        <dbReference type="Proteomes" id="UP000015104"/>
    </source>
</evidence>
<reference evidence="2" key="1">
    <citation type="submission" date="2011-08" db="EMBL/GenBank/DDBJ databases">
        <authorList>
            <person name="Rombauts S."/>
        </authorList>
    </citation>
    <scope>NUCLEOTIDE SEQUENCE</scope>
    <source>
        <strain evidence="2">London</strain>
    </source>
</reference>
<organism evidence="1 2">
    <name type="scientific">Tetranychus urticae</name>
    <name type="common">Two-spotted spider mite</name>
    <dbReference type="NCBI Taxonomy" id="32264"/>
    <lineage>
        <taxon>Eukaryota</taxon>
        <taxon>Metazoa</taxon>
        <taxon>Ecdysozoa</taxon>
        <taxon>Arthropoda</taxon>
        <taxon>Chelicerata</taxon>
        <taxon>Arachnida</taxon>
        <taxon>Acari</taxon>
        <taxon>Acariformes</taxon>
        <taxon>Trombidiformes</taxon>
        <taxon>Prostigmata</taxon>
        <taxon>Eleutherengona</taxon>
        <taxon>Raphignathae</taxon>
        <taxon>Tetranychoidea</taxon>
        <taxon>Tetranychidae</taxon>
        <taxon>Tetranychus</taxon>
    </lineage>
</organism>
<accession>T1L2X8</accession>
<dbReference type="EMBL" id="CAEY01000991">
    <property type="status" value="NOT_ANNOTATED_CDS"/>
    <property type="molecule type" value="Genomic_DNA"/>
</dbReference>
<protein>
    <submittedName>
        <fullName evidence="1">Uncharacterized protein</fullName>
    </submittedName>
</protein>
<sequence length="25" mass="3069">MAYRIRYARYLQRKIGSPMLVIQQI</sequence>
<name>T1L2X8_TETUR</name>
<reference evidence="1" key="2">
    <citation type="submission" date="2015-06" db="UniProtKB">
        <authorList>
            <consortium name="EnsemblMetazoa"/>
        </authorList>
    </citation>
    <scope>IDENTIFICATION</scope>
</reference>
<evidence type="ECO:0000313" key="1">
    <source>
        <dbReference type="EnsemblMetazoa" id="tetur34g00770.1"/>
    </source>
</evidence>
<dbReference type="HOGENOM" id="CLU_3419679_0_0_1"/>
<dbReference type="AlphaFoldDB" id="T1L2X8"/>
<proteinExistence type="predicted"/>